<dbReference type="GO" id="GO:0022857">
    <property type="term" value="F:transmembrane transporter activity"/>
    <property type="evidence" value="ECO:0007669"/>
    <property type="project" value="InterPro"/>
</dbReference>
<feature type="transmembrane region" description="Helical" evidence="8">
    <location>
        <begin position="203"/>
        <end position="224"/>
    </location>
</feature>
<keyword evidence="3" id="KW-1003">Cell membrane</keyword>
<feature type="transmembrane region" description="Helical" evidence="8">
    <location>
        <begin position="456"/>
        <end position="479"/>
    </location>
</feature>
<evidence type="ECO:0000256" key="8">
    <source>
        <dbReference type="SAM" id="Phobius"/>
    </source>
</evidence>
<dbReference type="OrthoDB" id="6696619at2759"/>
<sequence length="497" mass="55023">MSHSETKSKPKQDLHEVKYIPVDSENVDPFKTEDEIKRSDTLFLRFTVLTALLAFLVGGASIVWMSPAVLKLKSNDTSINPLGKPITTYELSKFVGLEGVVSIIGSLILPKLADVIGRKKTLWIMAFVICLGTTGLAFSTNINFMIMFSSTSDIGFGAIMSVLPMYLTEICEDHNRTKYGCLMSAFIPIGQLYAYIIGPLCSYKVFTLLTAAPLIPFLVLFFFVPESPVYSLDKGRKEECLQTLKKLRHNKTEKELQSDFSKLRKDTEATTTTTNEINIIKKLFLTKQGRVGMLLSLLPLFVQYFSGVPIMMMLMAPIFNESGSNLSGSTIAIFVGVLKIFLFVSTSLIVERFGRRSLLIVSASGAAIPVSLLGVFFYLKHINSPLVPLYPWVPLVCVLTYISFYSIGLGPIPITVMGEMFSSDIRSTGCALVTTFSSVAVTMYIAAYPIVAELMGIHWCMWTFGTCCFGGALLIYFLLPETKGKSVVEIQEILTNY</sequence>
<dbReference type="Proteomes" id="UP001153709">
    <property type="component" value="Chromosome 3"/>
</dbReference>
<evidence type="ECO:0000256" key="3">
    <source>
        <dbReference type="ARBA" id="ARBA00022475"/>
    </source>
</evidence>
<dbReference type="InterPro" id="IPR036259">
    <property type="entry name" value="MFS_trans_sf"/>
</dbReference>
<keyword evidence="2" id="KW-0813">Transport</keyword>
<name>A0A9N9XB06_DIABA</name>
<dbReference type="FunFam" id="1.20.1250.20:FF:000218">
    <property type="entry name" value="facilitated trehalose transporter Tret1"/>
    <property type="match status" value="1"/>
</dbReference>
<dbReference type="PROSITE" id="PS50850">
    <property type="entry name" value="MFS"/>
    <property type="match status" value="1"/>
</dbReference>
<dbReference type="InterPro" id="IPR005828">
    <property type="entry name" value="MFS_sugar_transport-like"/>
</dbReference>
<keyword evidence="5 8" id="KW-0812">Transmembrane</keyword>
<keyword evidence="4" id="KW-0762">Sugar transport</keyword>
<gene>
    <name evidence="10" type="ORF">DIABBA_LOCUS5693</name>
</gene>
<dbReference type="Gene3D" id="1.20.1250.20">
    <property type="entry name" value="MFS general substrate transporter like domains"/>
    <property type="match status" value="1"/>
</dbReference>
<feature type="transmembrane region" description="Helical" evidence="8">
    <location>
        <begin position="331"/>
        <end position="350"/>
    </location>
</feature>
<evidence type="ECO:0000256" key="7">
    <source>
        <dbReference type="ARBA" id="ARBA00023136"/>
    </source>
</evidence>
<dbReference type="SUPFAM" id="SSF103473">
    <property type="entry name" value="MFS general substrate transporter"/>
    <property type="match status" value="1"/>
</dbReference>
<evidence type="ECO:0000256" key="5">
    <source>
        <dbReference type="ARBA" id="ARBA00022692"/>
    </source>
</evidence>
<dbReference type="Pfam" id="PF00083">
    <property type="entry name" value="Sugar_tr"/>
    <property type="match status" value="1"/>
</dbReference>
<feature type="transmembrane region" description="Helical" evidence="8">
    <location>
        <begin position="391"/>
        <end position="417"/>
    </location>
</feature>
<keyword evidence="6 8" id="KW-1133">Transmembrane helix</keyword>
<dbReference type="PANTHER" id="PTHR48021">
    <property type="match status" value="1"/>
</dbReference>
<feature type="transmembrane region" description="Helical" evidence="8">
    <location>
        <begin position="121"/>
        <end position="138"/>
    </location>
</feature>
<comment type="subcellular location">
    <subcellularLocation>
        <location evidence="1">Cell membrane</location>
        <topology evidence="1">Multi-pass membrane protein</topology>
    </subcellularLocation>
</comment>
<proteinExistence type="predicted"/>
<evidence type="ECO:0000259" key="9">
    <source>
        <dbReference type="PROSITE" id="PS50850"/>
    </source>
</evidence>
<feature type="transmembrane region" description="Helical" evidence="8">
    <location>
        <begin position="144"/>
        <end position="167"/>
    </location>
</feature>
<feature type="transmembrane region" description="Helical" evidence="8">
    <location>
        <begin position="291"/>
        <end position="319"/>
    </location>
</feature>
<evidence type="ECO:0000313" key="11">
    <source>
        <dbReference type="Proteomes" id="UP001153709"/>
    </source>
</evidence>
<accession>A0A9N9XB06</accession>
<keyword evidence="11" id="KW-1185">Reference proteome</keyword>
<dbReference type="EMBL" id="OU898278">
    <property type="protein sequence ID" value="CAG9832165.1"/>
    <property type="molecule type" value="Genomic_DNA"/>
</dbReference>
<protein>
    <recommendedName>
        <fullName evidence="9">Major facilitator superfamily (MFS) profile domain-containing protein</fullName>
    </recommendedName>
</protein>
<evidence type="ECO:0000313" key="10">
    <source>
        <dbReference type="EMBL" id="CAG9832165.1"/>
    </source>
</evidence>
<dbReference type="InterPro" id="IPR050549">
    <property type="entry name" value="MFS_Trehalose_Transporter"/>
</dbReference>
<dbReference type="AlphaFoldDB" id="A0A9N9XB06"/>
<organism evidence="10 11">
    <name type="scientific">Diabrotica balteata</name>
    <name type="common">Banded cucumber beetle</name>
    <dbReference type="NCBI Taxonomy" id="107213"/>
    <lineage>
        <taxon>Eukaryota</taxon>
        <taxon>Metazoa</taxon>
        <taxon>Ecdysozoa</taxon>
        <taxon>Arthropoda</taxon>
        <taxon>Hexapoda</taxon>
        <taxon>Insecta</taxon>
        <taxon>Pterygota</taxon>
        <taxon>Neoptera</taxon>
        <taxon>Endopterygota</taxon>
        <taxon>Coleoptera</taxon>
        <taxon>Polyphaga</taxon>
        <taxon>Cucujiformia</taxon>
        <taxon>Chrysomeloidea</taxon>
        <taxon>Chrysomelidae</taxon>
        <taxon>Galerucinae</taxon>
        <taxon>Diabroticina</taxon>
        <taxon>Diabroticites</taxon>
        <taxon>Diabrotica</taxon>
    </lineage>
</organism>
<dbReference type="PROSITE" id="PS00216">
    <property type="entry name" value="SUGAR_TRANSPORT_1"/>
    <property type="match status" value="1"/>
</dbReference>
<dbReference type="GO" id="GO:0005886">
    <property type="term" value="C:plasma membrane"/>
    <property type="evidence" value="ECO:0007669"/>
    <property type="project" value="UniProtKB-SubCell"/>
</dbReference>
<feature type="transmembrane region" description="Helical" evidence="8">
    <location>
        <begin position="429"/>
        <end position="450"/>
    </location>
</feature>
<evidence type="ECO:0000256" key="4">
    <source>
        <dbReference type="ARBA" id="ARBA00022597"/>
    </source>
</evidence>
<feature type="transmembrane region" description="Helical" evidence="8">
    <location>
        <begin position="179"/>
        <end position="197"/>
    </location>
</feature>
<evidence type="ECO:0000256" key="2">
    <source>
        <dbReference type="ARBA" id="ARBA00022448"/>
    </source>
</evidence>
<dbReference type="InterPro" id="IPR020846">
    <property type="entry name" value="MFS_dom"/>
</dbReference>
<feature type="domain" description="Major facilitator superfamily (MFS) profile" evidence="9">
    <location>
        <begin position="47"/>
        <end position="483"/>
    </location>
</feature>
<evidence type="ECO:0000256" key="1">
    <source>
        <dbReference type="ARBA" id="ARBA00004651"/>
    </source>
</evidence>
<dbReference type="PANTHER" id="PTHR48021:SF1">
    <property type="entry name" value="GH07001P-RELATED"/>
    <property type="match status" value="1"/>
</dbReference>
<feature type="transmembrane region" description="Helical" evidence="8">
    <location>
        <begin position="91"/>
        <end position="109"/>
    </location>
</feature>
<feature type="transmembrane region" description="Helical" evidence="8">
    <location>
        <begin position="357"/>
        <end position="379"/>
    </location>
</feature>
<evidence type="ECO:0000256" key="6">
    <source>
        <dbReference type="ARBA" id="ARBA00022989"/>
    </source>
</evidence>
<dbReference type="InterPro" id="IPR005829">
    <property type="entry name" value="Sugar_transporter_CS"/>
</dbReference>
<feature type="transmembrane region" description="Helical" evidence="8">
    <location>
        <begin position="42"/>
        <end position="65"/>
    </location>
</feature>
<reference evidence="10" key="1">
    <citation type="submission" date="2022-01" db="EMBL/GenBank/DDBJ databases">
        <authorList>
            <person name="King R."/>
        </authorList>
    </citation>
    <scope>NUCLEOTIDE SEQUENCE</scope>
</reference>
<keyword evidence="7 8" id="KW-0472">Membrane</keyword>